<proteinExistence type="predicted"/>
<reference evidence="3 4" key="1">
    <citation type="submission" date="2023-10" db="EMBL/GenBank/DDBJ databases">
        <title>Novel methanotroph of the genus Methylocapsa from a subarctic wetland.</title>
        <authorList>
            <person name="Belova S.E."/>
            <person name="Oshkin I.Y."/>
            <person name="Miroshnikov K."/>
            <person name="Dedysh S.N."/>
        </authorList>
    </citation>
    <scope>NUCLEOTIDE SEQUENCE [LARGE SCALE GENOMIC DNA]</scope>
    <source>
        <strain evidence="3 4">RX1</strain>
    </source>
</reference>
<feature type="transmembrane region" description="Helical" evidence="2">
    <location>
        <begin position="56"/>
        <end position="74"/>
    </location>
</feature>
<evidence type="ECO:0000256" key="2">
    <source>
        <dbReference type="SAM" id="Phobius"/>
    </source>
</evidence>
<sequence>MAEFHNPHEGAQRVTASEMSALRPQDPDLGAGLSSVEFPSGLHPALAKFKELIHRYPIPSVIAAFVLGIFLARLF</sequence>
<name>A0ABZ0HWX1_9HYPH</name>
<dbReference type="RefSeq" id="WP_407340873.1">
    <property type="nucleotide sequence ID" value="NZ_CP136862.1"/>
</dbReference>
<dbReference type="EMBL" id="CP136862">
    <property type="protein sequence ID" value="WOJ91277.1"/>
    <property type="molecule type" value="Genomic_DNA"/>
</dbReference>
<evidence type="ECO:0000313" key="4">
    <source>
        <dbReference type="Proteomes" id="UP001626536"/>
    </source>
</evidence>
<keyword evidence="2" id="KW-1133">Transmembrane helix</keyword>
<keyword evidence="2" id="KW-0812">Transmembrane</keyword>
<evidence type="ECO:0000313" key="3">
    <source>
        <dbReference type="EMBL" id="WOJ91277.1"/>
    </source>
</evidence>
<feature type="compositionally biased region" description="Basic and acidic residues" evidence="1">
    <location>
        <begin position="1"/>
        <end position="11"/>
    </location>
</feature>
<evidence type="ECO:0000256" key="1">
    <source>
        <dbReference type="SAM" id="MobiDB-lite"/>
    </source>
</evidence>
<protein>
    <submittedName>
        <fullName evidence="3">Uncharacterized protein</fullName>
    </submittedName>
</protein>
<keyword evidence="4" id="KW-1185">Reference proteome</keyword>
<gene>
    <name evidence="3" type="ORF">RZS28_08490</name>
</gene>
<organism evidence="3 4">
    <name type="scientific">Methylocapsa polymorpha</name>
    <dbReference type="NCBI Taxonomy" id="3080828"/>
    <lineage>
        <taxon>Bacteria</taxon>
        <taxon>Pseudomonadati</taxon>
        <taxon>Pseudomonadota</taxon>
        <taxon>Alphaproteobacteria</taxon>
        <taxon>Hyphomicrobiales</taxon>
        <taxon>Beijerinckiaceae</taxon>
        <taxon>Methylocapsa</taxon>
    </lineage>
</organism>
<accession>A0ABZ0HWX1</accession>
<keyword evidence="2" id="KW-0472">Membrane</keyword>
<dbReference type="Proteomes" id="UP001626536">
    <property type="component" value="Chromosome"/>
</dbReference>
<feature type="region of interest" description="Disordered" evidence="1">
    <location>
        <begin position="1"/>
        <end position="25"/>
    </location>
</feature>